<comment type="caution">
    <text evidence="1">The sequence shown here is derived from an EMBL/GenBank/DDBJ whole genome shotgun (WGS) entry which is preliminary data.</text>
</comment>
<gene>
    <name evidence="1" type="ORF">EV209_2549</name>
</gene>
<keyword evidence="2" id="KW-1185">Reference proteome</keyword>
<accession>A0A4Q7P427</accession>
<proteinExistence type="predicted"/>
<evidence type="ECO:0000313" key="1">
    <source>
        <dbReference type="EMBL" id="RZS94180.1"/>
    </source>
</evidence>
<reference evidence="1 2" key="1">
    <citation type="submission" date="2019-02" db="EMBL/GenBank/DDBJ databases">
        <title>Genomic Encyclopedia of Type Strains, Phase IV (KMG-IV): sequencing the most valuable type-strain genomes for metagenomic binning, comparative biology and taxonomic classification.</title>
        <authorList>
            <person name="Goeker M."/>
        </authorList>
    </citation>
    <scope>NUCLEOTIDE SEQUENCE [LARGE SCALE GENOMIC DNA]</scope>
    <source>
        <strain evidence="1 2">DSM 29486</strain>
    </source>
</reference>
<protein>
    <submittedName>
        <fullName evidence="1">Uncharacterized protein</fullName>
    </submittedName>
</protein>
<evidence type="ECO:0000313" key="2">
    <source>
        <dbReference type="Proteomes" id="UP000292927"/>
    </source>
</evidence>
<dbReference type="Proteomes" id="UP000292927">
    <property type="component" value="Unassembled WGS sequence"/>
</dbReference>
<name>A0A4Q7P427_9FIRM</name>
<dbReference type="OrthoDB" id="2084803at2"/>
<organism evidence="1 2">
    <name type="scientific">Cuneatibacter caecimuris</name>
    <dbReference type="NCBI Taxonomy" id="1796618"/>
    <lineage>
        <taxon>Bacteria</taxon>
        <taxon>Bacillati</taxon>
        <taxon>Bacillota</taxon>
        <taxon>Clostridia</taxon>
        <taxon>Lachnospirales</taxon>
        <taxon>Lachnospiraceae</taxon>
        <taxon>Cuneatibacter</taxon>
    </lineage>
</organism>
<dbReference type="RefSeq" id="WP_130435808.1">
    <property type="nucleotide sequence ID" value="NZ_SGXF01000005.1"/>
</dbReference>
<dbReference type="AlphaFoldDB" id="A0A4Q7P427"/>
<dbReference type="EMBL" id="SGXF01000005">
    <property type="protein sequence ID" value="RZS94180.1"/>
    <property type="molecule type" value="Genomic_DNA"/>
</dbReference>
<sequence length="134" mass="15701">MNNLKEKMKQEAIGRMVSLNLHPKAINEFKDEGKLNMSLEGFLYWLNEEQTQRVKKFEEETKCLVYHVIQNHMTIGQMLTFLYVSNVEEEWEMERNALEVGLPIAYVVNVDHDICSEFGTVRIQKHLGGLLRTE</sequence>